<dbReference type="OMA" id="ESHIVSY"/>
<evidence type="ECO:0000256" key="4">
    <source>
        <dbReference type="ARBA" id="ARBA00022692"/>
    </source>
</evidence>
<accession>D8QWQ8</accession>
<dbReference type="OrthoDB" id="10016939at2759"/>
<comment type="similarity">
    <text evidence="2">Belongs to the Tom22 family.</text>
</comment>
<keyword evidence="5" id="KW-1000">Mitochondrion outer membrane</keyword>
<dbReference type="Gramene" id="EFJ35283">
    <property type="protein sequence ID" value="EFJ35283"/>
    <property type="gene ID" value="SELMODRAFT_29398"/>
</dbReference>
<evidence type="ECO:0000256" key="10">
    <source>
        <dbReference type="ARBA" id="ARBA00023136"/>
    </source>
</evidence>
<keyword evidence="15" id="KW-1185">Reference proteome</keyword>
<evidence type="ECO:0000256" key="8">
    <source>
        <dbReference type="ARBA" id="ARBA00023010"/>
    </source>
</evidence>
<evidence type="ECO:0000313" key="13">
    <source>
        <dbReference type="EMBL" id="EFJ27297.1"/>
    </source>
</evidence>
<evidence type="ECO:0000256" key="6">
    <source>
        <dbReference type="ARBA" id="ARBA00022927"/>
    </source>
</evidence>
<dbReference type="EMBL" id="GL377582">
    <property type="protein sequence ID" value="EFJ27297.1"/>
    <property type="molecule type" value="Genomic_DNA"/>
</dbReference>
<keyword evidence="6" id="KW-0653">Protein transport</keyword>
<dbReference type="InParanoid" id="D8QWQ8"/>
<evidence type="ECO:0008006" key="16">
    <source>
        <dbReference type="Google" id="ProtNLM"/>
    </source>
</evidence>
<sequence length="90" mass="9637">VPSRSSSGDDSLWARVSNKVVQSSLYHKSKRALSSASYASKKLMFSTGKAAWIAGTTLLVFVVPLIIEVDKEQQLAELESQQATLLGGAP</sequence>
<keyword evidence="11" id="KW-0675">Receptor</keyword>
<comment type="subcellular location">
    <subcellularLocation>
        <location evidence="1">Mitochondrion outer membrane</location>
        <topology evidence="1">Single-pass membrane protein</topology>
    </subcellularLocation>
</comment>
<keyword evidence="3" id="KW-0813">Transport</keyword>
<reference evidence="14 15" key="1">
    <citation type="journal article" date="2011" name="Science">
        <title>The Selaginella genome identifies genetic changes associated with the evolution of vascular plants.</title>
        <authorList>
            <person name="Banks J.A."/>
            <person name="Nishiyama T."/>
            <person name="Hasebe M."/>
            <person name="Bowman J.L."/>
            <person name="Gribskov M."/>
            <person name="dePamphilis C."/>
            <person name="Albert V.A."/>
            <person name="Aono N."/>
            <person name="Aoyama T."/>
            <person name="Ambrose B.A."/>
            <person name="Ashton N.W."/>
            <person name="Axtell M.J."/>
            <person name="Barker E."/>
            <person name="Barker M.S."/>
            <person name="Bennetzen J.L."/>
            <person name="Bonawitz N.D."/>
            <person name="Chapple C."/>
            <person name="Cheng C."/>
            <person name="Correa L.G."/>
            <person name="Dacre M."/>
            <person name="DeBarry J."/>
            <person name="Dreyer I."/>
            <person name="Elias M."/>
            <person name="Engstrom E.M."/>
            <person name="Estelle M."/>
            <person name="Feng L."/>
            <person name="Finet C."/>
            <person name="Floyd S.K."/>
            <person name="Frommer W.B."/>
            <person name="Fujita T."/>
            <person name="Gramzow L."/>
            <person name="Gutensohn M."/>
            <person name="Harholt J."/>
            <person name="Hattori M."/>
            <person name="Heyl A."/>
            <person name="Hirai T."/>
            <person name="Hiwatashi Y."/>
            <person name="Ishikawa M."/>
            <person name="Iwata M."/>
            <person name="Karol K.G."/>
            <person name="Koehler B."/>
            <person name="Kolukisaoglu U."/>
            <person name="Kubo M."/>
            <person name="Kurata T."/>
            <person name="Lalonde S."/>
            <person name="Li K."/>
            <person name="Li Y."/>
            <person name="Litt A."/>
            <person name="Lyons E."/>
            <person name="Manning G."/>
            <person name="Maruyama T."/>
            <person name="Michael T.P."/>
            <person name="Mikami K."/>
            <person name="Miyazaki S."/>
            <person name="Morinaga S."/>
            <person name="Murata T."/>
            <person name="Mueller-Roeber B."/>
            <person name="Nelson D.R."/>
            <person name="Obara M."/>
            <person name="Oguri Y."/>
            <person name="Olmstead R.G."/>
            <person name="Onodera N."/>
            <person name="Petersen B.L."/>
            <person name="Pils B."/>
            <person name="Prigge M."/>
            <person name="Rensing S.A."/>
            <person name="Riano-Pachon D.M."/>
            <person name="Roberts A.W."/>
            <person name="Sato Y."/>
            <person name="Scheller H.V."/>
            <person name="Schulz B."/>
            <person name="Schulz C."/>
            <person name="Shakirov E.V."/>
            <person name="Shibagaki N."/>
            <person name="Shinohara N."/>
            <person name="Shippen D.E."/>
            <person name="Soerensen I."/>
            <person name="Sotooka R."/>
            <person name="Sugimoto N."/>
            <person name="Sugita M."/>
            <person name="Sumikawa N."/>
            <person name="Tanurdzic M."/>
            <person name="Theissen G."/>
            <person name="Ulvskov P."/>
            <person name="Wakazuki S."/>
            <person name="Weng J.K."/>
            <person name="Willats W.W."/>
            <person name="Wipf D."/>
            <person name="Wolf P.G."/>
            <person name="Yang L."/>
            <person name="Zimmer A.D."/>
            <person name="Zhu Q."/>
            <person name="Mitros T."/>
            <person name="Hellsten U."/>
            <person name="Loque D."/>
            <person name="Otillar R."/>
            <person name="Salamov A."/>
            <person name="Schmutz J."/>
            <person name="Shapiro H."/>
            <person name="Lindquist E."/>
            <person name="Lucas S."/>
            <person name="Rokhsar D."/>
            <person name="Grigoriev I.V."/>
        </authorList>
    </citation>
    <scope>NUCLEOTIDE SEQUENCE [LARGE SCALE GENOMIC DNA]</scope>
</reference>
<evidence type="ECO:0000256" key="3">
    <source>
        <dbReference type="ARBA" id="ARBA00022448"/>
    </source>
</evidence>
<dbReference type="PANTHER" id="PTHR46867:SF4">
    <property type="entry name" value="MITOCHONDRIAL IMPORT RECEPTOR SUBUNIT TOM9-2"/>
    <property type="match status" value="1"/>
</dbReference>
<dbReference type="HOGENOM" id="CLU_172840_0_0_1"/>
<name>D8QWQ8_SELML</name>
<evidence type="ECO:0000256" key="11">
    <source>
        <dbReference type="ARBA" id="ARBA00023170"/>
    </source>
</evidence>
<evidence type="ECO:0000313" key="15">
    <source>
        <dbReference type="Proteomes" id="UP000001514"/>
    </source>
</evidence>
<dbReference type="InterPro" id="IPR005683">
    <property type="entry name" value="Tom22"/>
</dbReference>
<dbReference type="EMBL" id="GL377568">
    <property type="protein sequence ID" value="EFJ35283.1"/>
    <property type="molecule type" value="Genomic_DNA"/>
</dbReference>
<organism evidence="15">
    <name type="scientific">Selaginella moellendorffii</name>
    <name type="common">Spikemoss</name>
    <dbReference type="NCBI Taxonomy" id="88036"/>
    <lineage>
        <taxon>Eukaryota</taxon>
        <taxon>Viridiplantae</taxon>
        <taxon>Streptophyta</taxon>
        <taxon>Embryophyta</taxon>
        <taxon>Tracheophyta</taxon>
        <taxon>Lycopodiopsida</taxon>
        <taxon>Selaginellales</taxon>
        <taxon>Selaginellaceae</taxon>
        <taxon>Selaginella</taxon>
    </lineage>
</organism>
<keyword evidence="8" id="KW-0811">Translocation</keyword>
<dbReference type="STRING" id="88036.D8QWQ8"/>
<keyword evidence="9" id="KW-0496">Mitochondrion</keyword>
<feature type="non-terminal residue" evidence="14">
    <location>
        <position position="1"/>
    </location>
</feature>
<dbReference type="Pfam" id="PF04281">
    <property type="entry name" value="Tom22"/>
    <property type="match status" value="1"/>
</dbReference>
<dbReference type="KEGG" id="smo:SELMODRAFT_29398"/>
<protein>
    <recommendedName>
        <fullName evidence="16">Mitochondrial import receptor subunit TOM22</fullName>
    </recommendedName>
</protein>
<evidence type="ECO:0000256" key="1">
    <source>
        <dbReference type="ARBA" id="ARBA00004572"/>
    </source>
</evidence>
<evidence type="ECO:0000256" key="7">
    <source>
        <dbReference type="ARBA" id="ARBA00022989"/>
    </source>
</evidence>
<dbReference type="AlphaFoldDB" id="D8QWQ8"/>
<evidence type="ECO:0000313" key="14">
    <source>
        <dbReference type="EMBL" id="EFJ35283.1"/>
    </source>
</evidence>
<dbReference type="InterPro" id="IPR017411">
    <property type="entry name" value="Tom22_pln"/>
</dbReference>
<evidence type="ECO:0000256" key="2">
    <source>
        <dbReference type="ARBA" id="ARBA00009874"/>
    </source>
</evidence>
<dbReference type="CDD" id="cd22884">
    <property type="entry name" value="TOM22"/>
    <property type="match status" value="1"/>
</dbReference>
<dbReference type="Gramene" id="EFJ27297">
    <property type="protein sequence ID" value="EFJ27297"/>
    <property type="gene ID" value="SELMODRAFT_29395"/>
</dbReference>
<keyword evidence="4 12" id="KW-0812">Transmembrane</keyword>
<dbReference type="Proteomes" id="UP000001514">
    <property type="component" value="Unassembled WGS sequence"/>
</dbReference>
<gene>
    <name evidence="13" type="ORF">SELMODRAFT_29395</name>
    <name evidence="14" type="ORF">SELMODRAFT_29398</name>
</gene>
<evidence type="ECO:0000256" key="9">
    <source>
        <dbReference type="ARBA" id="ARBA00023128"/>
    </source>
</evidence>
<dbReference type="FunCoup" id="D8QWQ8">
    <property type="interactions" value="2867"/>
</dbReference>
<keyword evidence="7 12" id="KW-1133">Transmembrane helix</keyword>
<feature type="non-terminal residue" evidence="14">
    <location>
        <position position="90"/>
    </location>
</feature>
<dbReference type="eggNOG" id="KOG4111">
    <property type="taxonomic scope" value="Eukaryota"/>
</dbReference>
<keyword evidence="10 12" id="KW-0472">Membrane</keyword>
<dbReference type="GO" id="GO:0005741">
    <property type="term" value="C:mitochondrial outer membrane"/>
    <property type="evidence" value="ECO:0007669"/>
    <property type="project" value="UniProtKB-SubCell"/>
</dbReference>
<dbReference type="PANTHER" id="PTHR46867">
    <property type="entry name" value="MITOCHONDRIAL IMPORT RECEPTOR SUBUNIT TOM9-2"/>
    <property type="match status" value="1"/>
</dbReference>
<dbReference type="KEGG" id="smo:SELMODRAFT_29395"/>
<dbReference type="GO" id="GO:0006886">
    <property type="term" value="P:intracellular protein transport"/>
    <property type="evidence" value="ECO:0007669"/>
    <property type="project" value="InterPro"/>
</dbReference>
<evidence type="ECO:0000256" key="12">
    <source>
        <dbReference type="SAM" id="Phobius"/>
    </source>
</evidence>
<feature type="transmembrane region" description="Helical" evidence="12">
    <location>
        <begin position="50"/>
        <end position="67"/>
    </location>
</feature>
<proteinExistence type="inferred from homology"/>
<evidence type="ECO:0000256" key="5">
    <source>
        <dbReference type="ARBA" id="ARBA00022787"/>
    </source>
</evidence>